<dbReference type="RefSeq" id="WP_407347299.1">
    <property type="nucleotide sequence ID" value="NZ_CP136864.1"/>
</dbReference>
<reference evidence="7 8" key="1">
    <citation type="submission" date="2023-10" db="EMBL/GenBank/DDBJ databases">
        <title>Two novel species belonging to the OM43/NOR5 clade.</title>
        <authorList>
            <person name="Park M."/>
        </authorList>
    </citation>
    <scope>NUCLEOTIDE SEQUENCE [LARGE SCALE GENOMIC DNA]</scope>
    <source>
        <strain evidence="7 8">IMCC43200</strain>
    </source>
</reference>
<feature type="domain" description="Metallo-beta-lactamase" evidence="6">
    <location>
        <begin position="80"/>
        <end position="299"/>
    </location>
</feature>
<feature type="chain" id="PRO_5045151909" evidence="5">
    <location>
        <begin position="23"/>
        <end position="607"/>
    </location>
</feature>
<sequence length="607" mass="68245">MNSRLLKTAALFGVTTLLTACAADDPSVDSAASVREGENPYQVPFSSPAYLKEHARYLEEELFQIGDTPVWDYNTPNRGFGNVIMIEGDDGLIIIDTTTANEHAAVAESAFREISEKPVKAVIYTHHHADHINGAGAFIDRSDAESGQVKVIATQNFLRELEDENQVTAPIMGVRALYMYGQLLDPVTDGRDYHVSCCGYTLGSKLGTYIPPNHFIDEREELTIAGIRMELFQTGGESASHLAIWLPDYQVMLTGDEIQGPNYPNLHSLRGTKPRDAIKWVTAIDRMRAYDAQYLVPSHGQPLFGREEIQDMLTVYRDSIQYTHDQSLRLINKGYTPDDLANAISLPDFMDRDPWTREMYGTVKHNVREFYVSYISWWNGDPAELDPLPRLEKARRLVELMGGRDRVFAEAEKAFAAEDDQWAAELTAYLVRIDREDMSARYLKAAALRRIGYATANTNWRGFYLTSARELEGSVVPRDILMAMQKQRFNPSQLSTGQLLSLLRFRIDPQAAGDNAINVAYKLADRDEVYTVQLRNSILDIQPTLLPGADVTLTLDRALLDELFLGNISYADAIDQALLEVEGSKLKLRSFGQAFDRDPGHPYLSLR</sequence>
<dbReference type="InterPro" id="IPR036866">
    <property type="entry name" value="RibonucZ/Hydroxyglut_hydro"/>
</dbReference>
<protein>
    <submittedName>
        <fullName evidence="7">Alkyl sulfatase dimerization domain-containing protein</fullName>
    </submittedName>
</protein>
<dbReference type="SMART" id="SM00849">
    <property type="entry name" value="Lactamase_B"/>
    <property type="match status" value="1"/>
</dbReference>
<feature type="signal peptide" evidence="5">
    <location>
        <begin position="1"/>
        <end position="22"/>
    </location>
</feature>
<evidence type="ECO:0000256" key="3">
    <source>
        <dbReference type="ARBA" id="ARBA00022833"/>
    </source>
</evidence>
<dbReference type="InterPro" id="IPR044097">
    <property type="entry name" value="Bds1/SdsA1_MBL-fold"/>
</dbReference>
<keyword evidence="3" id="KW-0862">Zinc</keyword>
<dbReference type="InterPro" id="IPR029228">
    <property type="entry name" value="Alkyl_sulf_dimr"/>
</dbReference>
<dbReference type="Pfam" id="PF00753">
    <property type="entry name" value="Lactamase_B"/>
    <property type="match status" value="1"/>
</dbReference>
<name>A0ABZ0I2D9_9GAMM</name>
<evidence type="ECO:0000313" key="7">
    <source>
        <dbReference type="EMBL" id="WOJ92700.1"/>
    </source>
</evidence>
<comment type="similarity">
    <text evidence="4">Belongs to the metallo-beta-lactamase superfamily. Type III sulfatase family.</text>
</comment>
<organism evidence="7 8">
    <name type="scientific">Congregibacter variabilis</name>
    <dbReference type="NCBI Taxonomy" id="3081200"/>
    <lineage>
        <taxon>Bacteria</taxon>
        <taxon>Pseudomonadati</taxon>
        <taxon>Pseudomonadota</taxon>
        <taxon>Gammaproteobacteria</taxon>
        <taxon>Cellvibrionales</taxon>
        <taxon>Halieaceae</taxon>
        <taxon>Congregibacter</taxon>
    </lineage>
</organism>
<keyword evidence="2" id="KW-0378">Hydrolase</keyword>
<accession>A0ABZ0I2D9</accession>
<dbReference type="InterPro" id="IPR052195">
    <property type="entry name" value="Bact_Alkyl/Aryl-Sulfatase"/>
</dbReference>
<evidence type="ECO:0000259" key="6">
    <source>
        <dbReference type="SMART" id="SM00849"/>
    </source>
</evidence>
<evidence type="ECO:0000256" key="2">
    <source>
        <dbReference type="ARBA" id="ARBA00022801"/>
    </source>
</evidence>
<keyword evidence="5" id="KW-0732">Signal</keyword>
<dbReference type="InterPro" id="IPR038536">
    <property type="entry name" value="Alkyl/aryl-sulf_dimr_sf"/>
</dbReference>
<dbReference type="CDD" id="cd07710">
    <property type="entry name" value="arylsulfatase_Sdsa1-like_MBL-fold"/>
    <property type="match status" value="1"/>
</dbReference>
<dbReference type="SUPFAM" id="SSF56281">
    <property type="entry name" value="Metallo-hydrolase/oxidoreductase"/>
    <property type="match status" value="1"/>
</dbReference>
<proteinExistence type="inferred from homology"/>
<dbReference type="Gene3D" id="3.30.1050.10">
    <property type="entry name" value="SCP2 sterol-binding domain"/>
    <property type="match status" value="1"/>
</dbReference>
<dbReference type="Pfam" id="PF14864">
    <property type="entry name" value="Alkyl_sulf_C"/>
    <property type="match status" value="1"/>
</dbReference>
<dbReference type="EMBL" id="CP136864">
    <property type="protein sequence ID" value="WOJ92700.1"/>
    <property type="molecule type" value="Genomic_DNA"/>
</dbReference>
<dbReference type="InterPro" id="IPR001279">
    <property type="entry name" value="Metallo-B-lactamas"/>
</dbReference>
<evidence type="ECO:0000313" key="8">
    <source>
        <dbReference type="Proteomes" id="UP001626537"/>
    </source>
</evidence>
<gene>
    <name evidence="7" type="ORF">R0135_13020</name>
</gene>
<evidence type="ECO:0000256" key="4">
    <source>
        <dbReference type="ARBA" id="ARBA00033751"/>
    </source>
</evidence>
<dbReference type="PANTHER" id="PTHR43223">
    <property type="entry name" value="ALKYL/ARYL-SULFATASE"/>
    <property type="match status" value="1"/>
</dbReference>
<evidence type="ECO:0000256" key="1">
    <source>
        <dbReference type="ARBA" id="ARBA00022723"/>
    </source>
</evidence>
<keyword evidence="8" id="KW-1185">Reference proteome</keyword>
<dbReference type="Gene3D" id="3.60.15.30">
    <property type="entry name" value="Metallo-beta-lactamase domain"/>
    <property type="match status" value="1"/>
</dbReference>
<dbReference type="InterPro" id="IPR029229">
    <property type="entry name" value="Alkyl_sulf_C"/>
</dbReference>
<dbReference type="Proteomes" id="UP001626537">
    <property type="component" value="Chromosome"/>
</dbReference>
<keyword evidence="1" id="KW-0479">Metal-binding</keyword>
<evidence type="ECO:0000256" key="5">
    <source>
        <dbReference type="SAM" id="SignalP"/>
    </source>
</evidence>
<dbReference type="Pfam" id="PF14863">
    <property type="entry name" value="Alkyl_sulf_dimr"/>
    <property type="match status" value="1"/>
</dbReference>
<dbReference type="PROSITE" id="PS51257">
    <property type="entry name" value="PROKAR_LIPOPROTEIN"/>
    <property type="match status" value="1"/>
</dbReference>
<dbReference type="Gene3D" id="1.25.40.880">
    <property type="entry name" value="Alkyl sulfatase, dimerisation domain"/>
    <property type="match status" value="1"/>
</dbReference>
<dbReference type="PANTHER" id="PTHR43223:SF1">
    <property type="entry name" value="ALKYL_ARYL-SULFATASE BDS1"/>
    <property type="match status" value="1"/>
</dbReference>
<dbReference type="InterPro" id="IPR036527">
    <property type="entry name" value="SCP2_sterol-bd_dom_sf"/>
</dbReference>
<dbReference type="SUPFAM" id="SSF55718">
    <property type="entry name" value="SCP-like"/>
    <property type="match status" value="1"/>
</dbReference>